<accession>A0A8U0WPE2</accession>
<organism evidence="8 9">
    <name type="scientific">Trichomonas vaginalis (strain ATCC PRA-98 / G3)</name>
    <dbReference type="NCBI Taxonomy" id="412133"/>
    <lineage>
        <taxon>Eukaryota</taxon>
        <taxon>Metamonada</taxon>
        <taxon>Parabasalia</taxon>
        <taxon>Trichomonadida</taxon>
        <taxon>Trichomonadidae</taxon>
        <taxon>Trichomonas</taxon>
    </lineage>
</organism>
<dbReference type="PANTHER" id="PTHR12560:SF0">
    <property type="entry name" value="LD18904P"/>
    <property type="match status" value="1"/>
</dbReference>
<dbReference type="SMR" id="A0A8U0WPE2"/>
<dbReference type="VEuPathDB" id="TrichDB:TVAGG3_0487560"/>
<dbReference type="AlphaFoldDB" id="A0A8U0WPE2"/>
<feature type="transmembrane region" description="Helical" evidence="6">
    <location>
        <begin position="140"/>
        <end position="165"/>
    </location>
</feature>
<dbReference type="OMA" id="FIARCAF"/>
<feature type="transmembrane region" description="Helical" evidence="6">
    <location>
        <begin position="55"/>
        <end position="76"/>
    </location>
</feature>
<feature type="transmembrane region" description="Helical" evidence="6">
    <location>
        <begin position="18"/>
        <end position="35"/>
    </location>
</feature>
<evidence type="ECO:0000256" key="2">
    <source>
        <dbReference type="ARBA" id="ARBA00022692"/>
    </source>
</evidence>
<evidence type="ECO:0000256" key="4">
    <source>
        <dbReference type="ARBA" id="ARBA00023136"/>
    </source>
</evidence>
<dbReference type="PIRSF" id="PIRSF005225">
    <property type="entry name" value="LAG1_LAC1"/>
    <property type="match status" value="1"/>
</dbReference>
<dbReference type="PANTHER" id="PTHR12560">
    <property type="entry name" value="LONGEVITY ASSURANCE FACTOR 1 LAG1"/>
    <property type="match status" value="1"/>
</dbReference>
<keyword evidence="4 5" id="KW-0472">Membrane</keyword>
<evidence type="ECO:0000256" key="6">
    <source>
        <dbReference type="SAM" id="Phobius"/>
    </source>
</evidence>
<dbReference type="SMART" id="SM00724">
    <property type="entry name" value="TLC"/>
    <property type="match status" value="1"/>
</dbReference>
<evidence type="ECO:0000256" key="3">
    <source>
        <dbReference type="ARBA" id="ARBA00022989"/>
    </source>
</evidence>
<dbReference type="Proteomes" id="UP000001542">
    <property type="component" value="Unassembled WGS sequence"/>
</dbReference>
<dbReference type="InterPro" id="IPR016439">
    <property type="entry name" value="Lag1/Lac1-like"/>
</dbReference>
<keyword evidence="2 5" id="KW-0812">Transmembrane</keyword>
<sequence length="277" mass="31955">MHIADYCRSETTIGADDLIYAPFTIAAYAIYRLFLSQFFLKPLSLLINEKLRYKFIHRGFDLVHYVCSTILGTLAFSQRPYFHCPFYFLDCGKYIACTGPKVVCSHLEKIYFFFFASYYLSDVFWISTTKDIKMLIAHHFVTITMITGCALVARPVGGLSIMLLHDWVDIFLYSGKVMNYIGLKLISDILMVCFAASFIYLRLFGCLTILITICTQQLEQPHHAKLYFIARCAFGGLYVCHCIWGYQIFCALKRIFFNKDSIHDTRSDKGSDKEKAE</sequence>
<dbReference type="OrthoDB" id="537032at2759"/>
<keyword evidence="3 6" id="KW-1133">Transmembrane helix</keyword>
<comment type="subcellular location">
    <subcellularLocation>
        <location evidence="1">Membrane</location>
        <topology evidence="1">Multi-pass membrane protein</topology>
    </subcellularLocation>
</comment>
<evidence type="ECO:0000256" key="5">
    <source>
        <dbReference type="PROSITE-ProRule" id="PRU00205"/>
    </source>
</evidence>
<dbReference type="EMBL" id="DS113638">
    <property type="protein sequence ID" value="EAX99423.1"/>
    <property type="molecule type" value="Genomic_DNA"/>
</dbReference>
<protein>
    <submittedName>
        <fullName evidence="8">Longevity assurance protein</fullName>
    </submittedName>
</protein>
<dbReference type="InterPro" id="IPR006634">
    <property type="entry name" value="TLC-dom"/>
</dbReference>
<gene>
    <name evidence="8" type="ORF">TVAG_408320</name>
</gene>
<reference evidence="8" key="1">
    <citation type="submission" date="2006-10" db="EMBL/GenBank/DDBJ databases">
        <authorList>
            <person name="Amadeo P."/>
            <person name="Zhao Q."/>
            <person name="Wortman J."/>
            <person name="Fraser-Liggett C."/>
            <person name="Carlton J."/>
        </authorList>
    </citation>
    <scope>NUCLEOTIDE SEQUENCE</scope>
    <source>
        <strain evidence="8">G3</strain>
    </source>
</reference>
<dbReference type="KEGG" id="tva:4757229"/>
<feature type="transmembrane region" description="Helical" evidence="6">
    <location>
        <begin position="110"/>
        <end position="128"/>
    </location>
</feature>
<dbReference type="RefSeq" id="XP_001312353.1">
    <property type="nucleotide sequence ID" value="XM_001312352.1"/>
</dbReference>
<evidence type="ECO:0000313" key="9">
    <source>
        <dbReference type="Proteomes" id="UP000001542"/>
    </source>
</evidence>
<dbReference type="GO" id="GO:0016020">
    <property type="term" value="C:membrane"/>
    <property type="evidence" value="ECO:0007669"/>
    <property type="project" value="UniProtKB-SubCell"/>
</dbReference>
<feature type="transmembrane region" description="Helical" evidence="6">
    <location>
        <begin position="185"/>
        <end position="214"/>
    </location>
</feature>
<dbReference type="GO" id="GO:0050291">
    <property type="term" value="F:sphingosine N-acyltransferase activity"/>
    <property type="evidence" value="ECO:0000318"/>
    <property type="project" value="GO_Central"/>
</dbReference>
<reference evidence="8" key="2">
    <citation type="journal article" date="2007" name="Science">
        <title>Draft genome sequence of the sexually transmitted pathogen Trichomonas vaginalis.</title>
        <authorList>
            <person name="Carlton J.M."/>
            <person name="Hirt R.P."/>
            <person name="Silva J.C."/>
            <person name="Delcher A.L."/>
            <person name="Schatz M."/>
            <person name="Zhao Q."/>
            <person name="Wortman J.R."/>
            <person name="Bidwell S.L."/>
            <person name="Alsmark U.C.M."/>
            <person name="Besteiro S."/>
            <person name="Sicheritz-Ponten T."/>
            <person name="Noel C.J."/>
            <person name="Dacks J.B."/>
            <person name="Foster P.G."/>
            <person name="Simillion C."/>
            <person name="Van de Peer Y."/>
            <person name="Miranda-Saavedra D."/>
            <person name="Barton G.J."/>
            <person name="Westrop G.D."/>
            <person name="Mueller S."/>
            <person name="Dessi D."/>
            <person name="Fiori P.L."/>
            <person name="Ren Q."/>
            <person name="Paulsen I."/>
            <person name="Zhang H."/>
            <person name="Bastida-Corcuera F.D."/>
            <person name="Simoes-Barbosa A."/>
            <person name="Brown M.T."/>
            <person name="Hayes R.D."/>
            <person name="Mukherjee M."/>
            <person name="Okumura C.Y."/>
            <person name="Schneider R."/>
            <person name="Smith A.J."/>
            <person name="Vanacova S."/>
            <person name="Villalvazo M."/>
            <person name="Haas B.J."/>
            <person name="Pertea M."/>
            <person name="Feldblyum T.V."/>
            <person name="Utterback T.R."/>
            <person name="Shu C.L."/>
            <person name="Osoegawa K."/>
            <person name="de Jong P.J."/>
            <person name="Hrdy I."/>
            <person name="Horvathova L."/>
            <person name="Zubacova Z."/>
            <person name="Dolezal P."/>
            <person name="Malik S.B."/>
            <person name="Logsdon J.M. Jr."/>
            <person name="Henze K."/>
            <person name="Gupta A."/>
            <person name="Wang C.C."/>
            <person name="Dunne R.L."/>
            <person name="Upcroft J.A."/>
            <person name="Upcroft P."/>
            <person name="White O."/>
            <person name="Salzberg S.L."/>
            <person name="Tang P."/>
            <person name="Chiu C.-H."/>
            <person name="Lee Y.-S."/>
            <person name="Embley T.M."/>
            <person name="Coombs G.H."/>
            <person name="Mottram J.C."/>
            <person name="Tachezy J."/>
            <person name="Fraser-Liggett C.M."/>
            <person name="Johnson P.J."/>
        </authorList>
    </citation>
    <scope>NUCLEOTIDE SEQUENCE [LARGE SCALE GENOMIC DNA]</scope>
    <source>
        <strain evidence="8">G3</strain>
    </source>
</reference>
<evidence type="ECO:0000259" key="7">
    <source>
        <dbReference type="PROSITE" id="PS50922"/>
    </source>
</evidence>
<proteinExistence type="predicted"/>
<keyword evidence="9" id="KW-1185">Reference proteome</keyword>
<feature type="domain" description="TLC" evidence="7">
    <location>
        <begin position="53"/>
        <end position="257"/>
    </location>
</feature>
<name>A0A8U0WPE2_TRIV3</name>
<dbReference type="GO" id="GO:0005783">
    <property type="term" value="C:endoplasmic reticulum"/>
    <property type="evidence" value="ECO:0000318"/>
    <property type="project" value="GO_Central"/>
</dbReference>
<feature type="transmembrane region" description="Helical" evidence="6">
    <location>
        <begin position="226"/>
        <end position="246"/>
    </location>
</feature>
<dbReference type="PROSITE" id="PS50922">
    <property type="entry name" value="TLC"/>
    <property type="match status" value="1"/>
</dbReference>
<dbReference type="GO" id="GO:0046513">
    <property type="term" value="P:ceramide biosynthetic process"/>
    <property type="evidence" value="ECO:0000318"/>
    <property type="project" value="GO_Central"/>
</dbReference>
<evidence type="ECO:0000256" key="1">
    <source>
        <dbReference type="ARBA" id="ARBA00004141"/>
    </source>
</evidence>
<dbReference type="Pfam" id="PF03798">
    <property type="entry name" value="TRAM_LAG1_CLN8"/>
    <property type="match status" value="1"/>
</dbReference>
<evidence type="ECO:0000313" key="8">
    <source>
        <dbReference type="EMBL" id="EAX99423.1"/>
    </source>
</evidence>